<dbReference type="Pfam" id="PF13174">
    <property type="entry name" value="TPR_6"/>
    <property type="match status" value="1"/>
</dbReference>
<dbReference type="Proteomes" id="UP000886289">
    <property type="component" value="Unassembled WGS sequence"/>
</dbReference>
<name>A0A7C0Y328_DESA2</name>
<gene>
    <name evidence="2" type="ORF">ENG63_06165</name>
</gene>
<dbReference type="InterPro" id="IPR011990">
    <property type="entry name" value="TPR-like_helical_dom_sf"/>
</dbReference>
<feature type="coiled-coil region" evidence="1">
    <location>
        <begin position="128"/>
        <end position="186"/>
    </location>
</feature>
<dbReference type="AlphaFoldDB" id="A0A7C0Y328"/>
<reference evidence="2" key="1">
    <citation type="journal article" date="2020" name="mSystems">
        <title>Genome- and Community-Level Interaction Insights into Carbon Utilization and Element Cycling Functions of Hydrothermarchaeota in Hydrothermal Sediment.</title>
        <authorList>
            <person name="Zhou Z."/>
            <person name="Liu Y."/>
            <person name="Xu W."/>
            <person name="Pan J."/>
            <person name="Luo Z.H."/>
            <person name="Li M."/>
        </authorList>
    </citation>
    <scope>NUCLEOTIDE SEQUENCE [LARGE SCALE GENOMIC DNA]</scope>
    <source>
        <strain evidence="2">HyVt-233</strain>
    </source>
</reference>
<sequence>MGKKRTRQRKCFLFYFTCILMIFFFESCALKKEYPKLPQENIELIQAKKFMIHGNYKAALEKNQKILRTYPEIKDEALFQIGLIYAHPKNPDKNYEKSLKYFQEIIKKFPKSHLKNQAKIWILVLQDIIKKDKKIKEQNEKIKILMQKIFKLEKESKIKDEKIKDLKKQIEKLKEIDLTIEEKKRKSLP</sequence>
<organism evidence="2">
    <name type="scientific">Desulfofervidus auxilii</name>
    <dbReference type="NCBI Taxonomy" id="1621989"/>
    <lineage>
        <taxon>Bacteria</taxon>
        <taxon>Pseudomonadati</taxon>
        <taxon>Thermodesulfobacteriota</taxon>
        <taxon>Candidatus Desulfofervidia</taxon>
        <taxon>Candidatus Desulfofervidales</taxon>
        <taxon>Candidatus Desulfofervidaceae</taxon>
        <taxon>Candidatus Desulfofervidus</taxon>
    </lineage>
</organism>
<proteinExistence type="predicted"/>
<dbReference type="InterPro" id="IPR019734">
    <property type="entry name" value="TPR_rpt"/>
</dbReference>
<protein>
    <submittedName>
        <fullName evidence="2">Tetratricopeptide repeat protein</fullName>
    </submittedName>
</protein>
<evidence type="ECO:0000256" key="1">
    <source>
        <dbReference type="SAM" id="Coils"/>
    </source>
</evidence>
<dbReference type="Gene3D" id="1.25.40.10">
    <property type="entry name" value="Tetratricopeptide repeat domain"/>
    <property type="match status" value="1"/>
</dbReference>
<comment type="caution">
    <text evidence="2">The sequence shown here is derived from an EMBL/GenBank/DDBJ whole genome shotgun (WGS) entry which is preliminary data.</text>
</comment>
<accession>A0A7C0Y328</accession>
<dbReference type="SUPFAM" id="SSF48452">
    <property type="entry name" value="TPR-like"/>
    <property type="match status" value="1"/>
</dbReference>
<dbReference type="EMBL" id="DRBS01000237">
    <property type="protein sequence ID" value="HDD44426.1"/>
    <property type="molecule type" value="Genomic_DNA"/>
</dbReference>
<keyword evidence="1" id="KW-0175">Coiled coil</keyword>
<evidence type="ECO:0000313" key="2">
    <source>
        <dbReference type="EMBL" id="HDD44426.1"/>
    </source>
</evidence>